<organism evidence="1 2">
    <name type="scientific">Sesamum alatum</name>
    <dbReference type="NCBI Taxonomy" id="300844"/>
    <lineage>
        <taxon>Eukaryota</taxon>
        <taxon>Viridiplantae</taxon>
        <taxon>Streptophyta</taxon>
        <taxon>Embryophyta</taxon>
        <taxon>Tracheophyta</taxon>
        <taxon>Spermatophyta</taxon>
        <taxon>Magnoliopsida</taxon>
        <taxon>eudicotyledons</taxon>
        <taxon>Gunneridae</taxon>
        <taxon>Pentapetalae</taxon>
        <taxon>asterids</taxon>
        <taxon>lamiids</taxon>
        <taxon>Lamiales</taxon>
        <taxon>Pedaliaceae</taxon>
        <taxon>Sesamum</taxon>
    </lineage>
</organism>
<dbReference type="AlphaFoldDB" id="A0AAE2CLP4"/>
<dbReference type="Proteomes" id="UP001293254">
    <property type="component" value="Unassembled WGS sequence"/>
</dbReference>
<name>A0AAE2CLP4_9LAMI</name>
<evidence type="ECO:0000313" key="1">
    <source>
        <dbReference type="EMBL" id="KAK4426708.1"/>
    </source>
</evidence>
<protein>
    <submittedName>
        <fullName evidence="1">Uncharacterized protein</fullName>
    </submittedName>
</protein>
<gene>
    <name evidence="1" type="ORF">Salat_1439500</name>
</gene>
<keyword evidence="2" id="KW-1185">Reference proteome</keyword>
<dbReference type="PROSITE" id="PS51257">
    <property type="entry name" value="PROKAR_LIPOPROTEIN"/>
    <property type="match status" value="1"/>
</dbReference>
<sequence>MAAVAKSETHVAYGGMASGCHLLPPPFIRFGPATSPNNLDVSTGSVASGDIYLRRNCDQRQHREFPIASGGVASGSIIASGGVTRAGIASGGGAMSRAAVREQNFWPSIVLPIDGLDRLVGGVQGHWSEVQPTATAAVMGGNRLGFTCGLLTCYWRNEE</sequence>
<reference evidence="1" key="2">
    <citation type="journal article" date="2024" name="Plant">
        <title>Genomic evolution and insights into agronomic trait innovations of Sesamum species.</title>
        <authorList>
            <person name="Miao H."/>
            <person name="Wang L."/>
            <person name="Qu L."/>
            <person name="Liu H."/>
            <person name="Sun Y."/>
            <person name="Le M."/>
            <person name="Wang Q."/>
            <person name="Wei S."/>
            <person name="Zheng Y."/>
            <person name="Lin W."/>
            <person name="Duan Y."/>
            <person name="Cao H."/>
            <person name="Xiong S."/>
            <person name="Wang X."/>
            <person name="Wei L."/>
            <person name="Li C."/>
            <person name="Ma Q."/>
            <person name="Ju M."/>
            <person name="Zhao R."/>
            <person name="Li G."/>
            <person name="Mu C."/>
            <person name="Tian Q."/>
            <person name="Mei H."/>
            <person name="Zhang T."/>
            <person name="Gao T."/>
            <person name="Zhang H."/>
        </authorList>
    </citation>
    <scope>NUCLEOTIDE SEQUENCE</scope>
    <source>
        <strain evidence="1">3651</strain>
    </source>
</reference>
<proteinExistence type="predicted"/>
<dbReference type="EMBL" id="JACGWO010000005">
    <property type="protein sequence ID" value="KAK4426708.1"/>
    <property type="molecule type" value="Genomic_DNA"/>
</dbReference>
<reference evidence="1" key="1">
    <citation type="submission" date="2020-06" db="EMBL/GenBank/DDBJ databases">
        <authorList>
            <person name="Li T."/>
            <person name="Hu X."/>
            <person name="Zhang T."/>
            <person name="Song X."/>
            <person name="Zhang H."/>
            <person name="Dai N."/>
            <person name="Sheng W."/>
            <person name="Hou X."/>
            <person name="Wei L."/>
        </authorList>
    </citation>
    <scope>NUCLEOTIDE SEQUENCE</scope>
    <source>
        <strain evidence="1">3651</strain>
        <tissue evidence="1">Leaf</tissue>
    </source>
</reference>
<accession>A0AAE2CLP4</accession>
<evidence type="ECO:0000313" key="2">
    <source>
        <dbReference type="Proteomes" id="UP001293254"/>
    </source>
</evidence>
<comment type="caution">
    <text evidence="1">The sequence shown here is derived from an EMBL/GenBank/DDBJ whole genome shotgun (WGS) entry which is preliminary data.</text>
</comment>